<feature type="chain" id="PRO_5006649393" description="Outer membrane protein beta-barrel domain-containing protein" evidence="2">
    <location>
        <begin position="18"/>
        <end position="198"/>
    </location>
</feature>
<evidence type="ECO:0000313" key="5">
    <source>
        <dbReference type="Proteomes" id="UP000050975"/>
    </source>
</evidence>
<proteinExistence type="predicted"/>
<dbReference type="Pfam" id="PF13505">
    <property type="entry name" value="OMP_b-brl"/>
    <property type="match status" value="1"/>
</dbReference>
<reference evidence="4 5" key="1">
    <citation type="journal article" date="2015" name="Microbiome">
        <title>Genomic resolution of linkages in carbon, nitrogen, and sulfur cycling among widespread estuary sediment bacteria.</title>
        <authorList>
            <person name="Baker B.J."/>
            <person name="Lazar C.S."/>
            <person name="Teske A.P."/>
            <person name="Dick G.J."/>
        </authorList>
    </citation>
    <scope>NUCLEOTIDE SEQUENCE [LARGE SCALE GENOMIC DNA]</scope>
    <source>
        <strain evidence="4">SM1_77</strain>
    </source>
</reference>
<gene>
    <name evidence="4" type="ORF">AMJ74_00915</name>
</gene>
<protein>
    <recommendedName>
        <fullName evidence="3">Outer membrane protein beta-barrel domain-containing protein</fullName>
    </recommendedName>
</protein>
<evidence type="ECO:0000313" key="4">
    <source>
        <dbReference type="EMBL" id="KPL15720.1"/>
    </source>
</evidence>
<accession>A0A0S8K1G0</accession>
<evidence type="ECO:0000256" key="2">
    <source>
        <dbReference type="SAM" id="SignalP"/>
    </source>
</evidence>
<dbReference type="EMBL" id="LJVE01000007">
    <property type="protein sequence ID" value="KPL15720.1"/>
    <property type="molecule type" value="Genomic_DNA"/>
</dbReference>
<organism evidence="4 5">
    <name type="scientific">candidate division WOR_3 bacterium SM1_77</name>
    <dbReference type="NCBI Taxonomy" id="1703778"/>
    <lineage>
        <taxon>Bacteria</taxon>
        <taxon>Bacteria division WOR-3</taxon>
    </lineage>
</organism>
<comment type="caution">
    <text evidence="4">The sequence shown here is derived from an EMBL/GenBank/DDBJ whole genome shotgun (WGS) entry which is preliminary data.</text>
</comment>
<dbReference type="Proteomes" id="UP000050975">
    <property type="component" value="Unassembled WGS sequence"/>
</dbReference>
<dbReference type="InterPro" id="IPR011250">
    <property type="entry name" value="OMP/PagP_B-barrel"/>
</dbReference>
<feature type="signal peptide" evidence="2">
    <location>
        <begin position="1"/>
        <end position="17"/>
    </location>
</feature>
<dbReference type="AlphaFoldDB" id="A0A0S8K1G0"/>
<keyword evidence="1 2" id="KW-0732">Signal</keyword>
<evidence type="ECO:0000256" key="1">
    <source>
        <dbReference type="ARBA" id="ARBA00022729"/>
    </source>
</evidence>
<feature type="domain" description="Outer membrane protein beta-barrel" evidence="3">
    <location>
        <begin position="9"/>
        <end position="161"/>
    </location>
</feature>
<dbReference type="SUPFAM" id="SSF56925">
    <property type="entry name" value="OMPA-like"/>
    <property type="match status" value="1"/>
</dbReference>
<name>A0A0S8K1G0_UNCW3</name>
<evidence type="ECO:0000259" key="3">
    <source>
        <dbReference type="Pfam" id="PF13505"/>
    </source>
</evidence>
<dbReference type="InterPro" id="IPR027385">
    <property type="entry name" value="Beta-barrel_OMP"/>
</dbReference>
<sequence>MKKILFPILLLTTVCFAQCLSGPISTRVGIKVGFNPGTYDPDDNLGEMKGTGVHFGLGMGTDILNLISLDMGAQFRTTKYSREEPLGRITHSYNNLYFPIFLSIKAGMLPLVSPYVGAGLGVNVQFEGARKWEPNGVAVETALAGATNAYFILGIGAEIKLIKFRICPEFTANIKPASDDQVDKYTDYHLSVGFFYAP</sequence>